<dbReference type="SUPFAM" id="SSF50405">
    <property type="entry name" value="Actin-crosslinking proteins"/>
    <property type="match status" value="1"/>
</dbReference>
<keyword evidence="3" id="KW-1185">Reference proteome</keyword>
<dbReference type="PANTHER" id="PTHR31205:SF69">
    <property type="entry name" value="ACTIN CROSS-LINKING PROTEIN (DUF569)"/>
    <property type="match status" value="1"/>
</dbReference>
<organism evidence="2 3">
    <name type="scientific">Forsythia ovata</name>
    <dbReference type="NCBI Taxonomy" id="205694"/>
    <lineage>
        <taxon>Eukaryota</taxon>
        <taxon>Viridiplantae</taxon>
        <taxon>Streptophyta</taxon>
        <taxon>Embryophyta</taxon>
        <taxon>Tracheophyta</taxon>
        <taxon>Spermatophyta</taxon>
        <taxon>Magnoliopsida</taxon>
        <taxon>eudicotyledons</taxon>
        <taxon>Gunneridae</taxon>
        <taxon>Pentapetalae</taxon>
        <taxon>asterids</taxon>
        <taxon>lamiids</taxon>
        <taxon>Lamiales</taxon>
        <taxon>Oleaceae</taxon>
        <taxon>Forsythieae</taxon>
        <taxon>Forsythia</taxon>
    </lineage>
</organism>
<gene>
    <name evidence="2" type="ORF">Fot_42434</name>
</gene>
<evidence type="ECO:0000313" key="3">
    <source>
        <dbReference type="Proteomes" id="UP001604277"/>
    </source>
</evidence>
<dbReference type="InterPro" id="IPR008999">
    <property type="entry name" value="Actin-crosslinking"/>
</dbReference>
<dbReference type="Gene3D" id="2.80.10.50">
    <property type="match status" value="1"/>
</dbReference>
<reference evidence="3" key="1">
    <citation type="submission" date="2024-07" db="EMBL/GenBank/DDBJ databases">
        <title>Two chromosome-level genome assemblies of Korean endemic species Abeliophyllum distichum and Forsythia ovata (Oleaceae).</title>
        <authorList>
            <person name="Jang H."/>
        </authorList>
    </citation>
    <scope>NUCLEOTIDE SEQUENCE [LARGE SCALE GENOMIC DNA]</scope>
</reference>
<dbReference type="PANTHER" id="PTHR31205">
    <property type="entry name" value="ACTIN CROSS-LINKING PROTEIN (DUF569)"/>
    <property type="match status" value="1"/>
</dbReference>
<evidence type="ECO:0000313" key="2">
    <source>
        <dbReference type="EMBL" id="KAL2489142.1"/>
    </source>
</evidence>
<protein>
    <recommendedName>
        <fullName evidence="1">DUF569 domain-containing protein</fullName>
    </recommendedName>
</protein>
<dbReference type="EMBL" id="JBFOLJ010000012">
    <property type="protein sequence ID" value="KAL2489142.1"/>
    <property type="molecule type" value="Genomic_DNA"/>
</dbReference>
<sequence length="162" mass="18596">MEFFNEAKVVQFKSHLDKYLVADDDEETVRQSGNGGASKKARWTVEFVEGNPHVIRLKGCHGKYFTTADVPFILGITGKKVLQTVPATKKDISVEWEPIKERYKVKLMANGTTPLWRNSITRDLPHRTVTQDWVLWEVEVMDISLLDNEYISSCNSSFFIEI</sequence>
<dbReference type="Pfam" id="PF04601">
    <property type="entry name" value="DUF569"/>
    <property type="match status" value="1"/>
</dbReference>
<proteinExistence type="predicted"/>
<comment type="caution">
    <text evidence="2">The sequence shown here is derived from an EMBL/GenBank/DDBJ whole genome shotgun (WGS) entry which is preliminary data.</text>
</comment>
<evidence type="ECO:0000259" key="1">
    <source>
        <dbReference type="Pfam" id="PF04601"/>
    </source>
</evidence>
<accession>A0ABD1RMN9</accession>
<dbReference type="CDD" id="cd23340">
    <property type="entry name" value="beta-trefoil_FSCN_ACP-like"/>
    <property type="match status" value="1"/>
</dbReference>
<dbReference type="InterPro" id="IPR007679">
    <property type="entry name" value="DUF569"/>
</dbReference>
<dbReference type="Proteomes" id="UP001604277">
    <property type="component" value="Unassembled WGS sequence"/>
</dbReference>
<feature type="domain" description="DUF569" evidence="1">
    <location>
        <begin position="1"/>
        <end position="136"/>
    </location>
</feature>
<name>A0ABD1RMN9_9LAMI</name>
<dbReference type="AlphaFoldDB" id="A0ABD1RMN9"/>